<protein>
    <submittedName>
        <fullName evidence="3">3-methyladenine DNA glycosylase</fullName>
    </submittedName>
</protein>
<keyword evidence="4" id="KW-1185">Reference proteome</keyword>
<dbReference type="GO" id="GO:0008725">
    <property type="term" value="F:DNA-3-methyladenine glycosylase activity"/>
    <property type="evidence" value="ECO:0007669"/>
    <property type="project" value="TreeGrafter"/>
</dbReference>
<evidence type="ECO:0000313" key="4">
    <source>
        <dbReference type="Proteomes" id="UP000187085"/>
    </source>
</evidence>
<evidence type="ECO:0000256" key="1">
    <source>
        <dbReference type="ARBA" id="ARBA00022763"/>
    </source>
</evidence>
<dbReference type="Gene3D" id="1.10.340.30">
    <property type="entry name" value="Hypothetical protein, domain 2"/>
    <property type="match status" value="1"/>
</dbReference>
<dbReference type="GO" id="GO:0006285">
    <property type="term" value="P:base-excision repair, AP site formation"/>
    <property type="evidence" value="ECO:0007669"/>
    <property type="project" value="TreeGrafter"/>
</dbReference>
<keyword evidence="2" id="KW-0234">DNA repair</keyword>
<dbReference type="AlphaFoldDB" id="A0A1R1LPA7"/>
<dbReference type="InterPro" id="IPR051912">
    <property type="entry name" value="Alkylbase_DNA_Glycosylase/TA"/>
</dbReference>
<dbReference type="Proteomes" id="UP000187085">
    <property type="component" value="Unassembled WGS sequence"/>
</dbReference>
<dbReference type="PANTHER" id="PTHR43003">
    <property type="entry name" value="DNA-3-METHYLADENINE GLYCOSYLASE"/>
    <property type="match status" value="1"/>
</dbReference>
<dbReference type="InterPro" id="IPR011257">
    <property type="entry name" value="DNA_glycosylase"/>
</dbReference>
<dbReference type="SUPFAM" id="SSF48150">
    <property type="entry name" value="DNA-glycosylase"/>
    <property type="match status" value="1"/>
</dbReference>
<evidence type="ECO:0000313" key="3">
    <source>
        <dbReference type="EMBL" id="OMH29342.1"/>
    </source>
</evidence>
<dbReference type="GO" id="GO:0032131">
    <property type="term" value="F:alkylated DNA binding"/>
    <property type="evidence" value="ECO:0007669"/>
    <property type="project" value="TreeGrafter"/>
</dbReference>
<dbReference type="GO" id="GO:0006307">
    <property type="term" value="P:DNA alkylation repair"/>
    <property type="evidence" value="ECO:0007669"/>
    <property type="project" value="TreeGrafter"/>
</dbReference>
<dbReference type="GO" id="GO:0005737">
    <property type="term" value="C:cytoplasm"/>
    <property type="evidence" value="ECO:0007669"/>
    <property type="project" value="TreeGrafter"/>
</dbReference>
<dbReference type="EMBL" id="MRDE01000006">
    <property type="protein sequence ID" value="OMH29342.1"/>
    <property type="molecule type" value="Genomic_DNA"/>
</dbReference>
<dbReference type="PANTHER" id="PTHR43003:SF6">
    <property type="entry name" value="DNA GLYCOSYLASE"/>
    <property type="match status" value="1"/>
</dbReference>
<evidence type="ECO:0000256" key="2">
    <source>
        <dbReference type="ARBA" id="ARBA00023204"/>
    </source>
</evidence>
<keyword evidence="1" id="KW-0227">DNA damage</keyword>
<dbReference type="GO" id="GO:0043916">
    <property type="term" value="F:DNA-7-methylguanine glycosylase activity"/>
    <property type="evidence" value="ECO:0007669"/>
    <property type="project" value="TreeGrafter"/>
</dbReference>
<sequence length="315" mass="34392">MPGGYDLRSSLSILQHGIQDPSMQFDPGRAAGCWMAFTTDDGPVSLRLDARRRISGEGNDSGPDEGLVQVRAYGPGAADALAAVPGLLGLHDDWTGLDDADLTDRLPRFILRARRSHRDVRLPAAGRVLDFAVIAVLGQKITGLEAKRAWHYLVSRFGTPAPGPAPAGLTVPPTGEQWRRVPSWHWHRAGVDHSRSTTILRLAQRASALRRLAALPCGDDLTSRLMSVPGIGPWTAAETTQRTHGDPDAISVGDFHLAKDVGWAFTGEAVDDAGMVRILEPWAGHRQRVVRLMYLSGFRRPRFAPRLAPADHRFH</sequence>
<dbReference type="STRING" id="554083.BKD30_00735"/>
<organism evidence="3 4">
    <name type="scientific">Tersicoccus phoenicis</name>
    <dbReference type="NCBI Taxonomy" id="554083"/>
    <lineage>
        <taxon>Bacteria</taxon>
        <taxon>Bacillati</taxon>
        <taxon>Actinomycetota</taxon>
        <taxon>Actinomycetes</taxon>
        <taxon>Micrococcales</taxon>
        <taxon>Micrococcaceae</taxon>
        <taxon>Tersicoccus</taxon>
    </lineage>
</organism>
<gene>
    <name evidence="3" type="ORF">BKD30_00735</name>
</gene>
<accession>A0A1R1LPA7</accession>
<name>A0A1R1LPA7_9MICC</name>
<dbReference type="GO" id="GO:0032993">
    <property type="term" value="C:protein-DNA complex"/>
    <property type="evidence" value="ECO:0007669"/>
    <property type="project" value="TreeGrafter"/>
</dbReference>
<proteinExistence type="predicted"/>
<reference evidence="3 4" key="1">
    <citation type="submission" date="2016-12" db="EMBL/GenBank/DDBJ databases">
        <title>Draft genome of Tersicoccus phoenicis 1P05MA.</title>
        <authorList>
            <person name="Nakajima Y."/>
            <person name="Yoshizawa S."/>
            <person name="Nakamura K."/>
            <person name="Ogura Y."/>
            <person name="Hayashi T."/>
            <person name="Kogure K."/>
        </authorList>
    </citation>
    <scope>NUCLEOTIDE SEQUENCE [LARGE SCALE GENOMIC DNA]</scope>
    <source>
        <strain evidence="3 4">1p05MA</strain>
    </source>
</reference>
<comment type="caution">
    <text evidence="3">The sequence shown here is derived from an EMBL/GenBank/DDBJ whole genome shotgun (WGS) entry which is preliminary data.</text>
</comment>